<evidence type="ECO:0000313" key="2">
    <source>
        <dbReference type="EMBL" id="SFU14527.1"/>
    </source>
</evidence>
<name>A0A1I7DS36_9HYPH</name>
<dbReference type="InterPro" id="IPR036291">
    <property type="entry name" value="NAD(P)-bd_dom_sf"/>
</dbReference>
<dbReference type="RefSeq" id="WP_164845311.1">
    <property type="nucleotide sequence ID" value="NZ_FPBD01000010.1"/>
</dbReference>
<keyword evidence="3" id="KW-1185">Reference proteome</keyword>
<sequence>MKVGITTPRGNVGSKIVRRLISDSEHDLVLLDHRPEKSYETYGDTVKVTNCDITDLDQLIESTVDLDVLYMVVPPSNSSDTYLQDFIEQGKKFRDAVIANAIPRVVFQSSYGGHLPYGTGPIVGLFHVEQELNRTAASVVHLRACYFMENFLWFKNPIDEKGIIPLPVKAESKTIYNSTDDIADRAVSWLTSDKWSGKIIDEIHGENLSFLEVAKIISRKVGKDVSVFELTDEQSIEAYTQPHIGFSKHYAKLFNELHRGIDNDLLVAEFNGNELSGVNVGFEAFVETAF</sequence>
<dbReference type="SUPFAM" id="SSF51735">
    <property type="entry name" value="NAD(P)-binding Rossmann-fold domains"/>
    <property type="match status" value="1"/>
</dbReference>
<evidence type="ECO:0000313" key="3">
    <source>
        <dbReference type="Proteomes" id="UP000183371"/>
    </source>
</evidence>
<dbReference type="EMBL" id="FPBD01000010">
    <property type="protein sequence ID" value="SFU14527.1"/>
    <property type="molecule type" value="Genomic_DNA"/>
</dbReference>
<feature type="domain" description="NmrA-like" evidence="1">
    <location>
        <begin position="5"/>
        <end position="256"/>
    </location>
</feature>
<dbReference type="InterPro" id="IPR051604">
    <property type="entry name" value="Ergot_Alk_Oxidoreductase"/>
</dbReference>
<dbReference type="Pfam" id="PF05368">
    <property type="entry name" value="NmrA"/>
    <property type="match status" value="1"/>
</dbReference>
<dbReference type="Gene3D" id="3.90.25.10">
    <property type="entry name" value="UDP-galactose 4-epimerase, domain 1"/>
    <property type="match status" value="1"/>
</dbReference>
<reference evidence="3" key="1">
    <citation type="submission" date="2016-10" db="EMBL/GenBank/DDBJ databases">
        <authorList>
            <person name="Varghese N."/>
            <person name="Submissions S."/>
        </authorList>
    </citation>
    <scope>NUCLEOTIDE SEQUENCE [LARGE SCALE GENOMIC DNA]</scope>
    <source>
        <strain evidence="3">DSM 17465</strain>
    </source>
</reference>
<accession>A0A1I7DS36</accession>
<dbReference type="PANTHER" id="PTHR43162">
    <property type="match status" value="1"/>
</dbReference>
<dbReference type="InterPro" id="IPR008030">
    <property type="entry name" value="NmrA-like"/>
</dbReference>
<dbReference type="AlphaFoldDB" id="A0A1I7DS36"/>
<proteinExistence type="predicted"/>
<gene>
    <name evidence="2" type="ORF">SAMN05444141_1109</name>
</gene>
<dbReference type="PANTHER" id="PTHR43162:SF1">
    <property type="entry name" value="PRESTALK A DIFFERENTIATION PROTEIN A"/>
    <property type="match status" value="1"/>
</dbReference>
<dbReference type="Proteomes" id="UP000183371">
    <property type="component" value="Unassembled WGS sequence"/>
</dbReference>
<organism evidence="2 3">
    <name type="scientific">Pseudovibrio denitrificans</name>
    <dbReference type="NCBI Taxonomy" id="258256"/>
    <lineage>
        <taxon>Bacteria</taxon>
        <taxon>Pseudomonadati</taxon>
        <taxon>Pseudomonadota</taxon>
        <taxon>Alphaproteobacteria</taxon>
        <taxon>Hyphomicrobiales</taxon>
        <taxon>Stappiaceae</taxon>
        <taxon>Pseudovibrio</taxon>
    </lineage>
</organism>
<evidence type="ECO:0000259" key="1">
    <source>
        <dbReference type="Pfam" id="PF05368"/>
    </source>
</evidence>
<dbReference type="Gene3D" id="3.40.50.720">
    <property type="entry name" value="NAD(P)-binding Rossmann-like Domain"/>
    <property type="match status" value="1"/>
</dbReference>
<protein>
    <submittedName>
        <fullName evidence="2">Uncharacterized conserved protein YbjT, contains NAD(P)-binding and DUF2867 domains</fullName>
    </submittedName>
</protein>